<gene>
    <name evidence="2" type="ORF">GKJPGBOP_05999</name>
</gene>
<name>A0A401WAD2_STREY</name>
<protein>
    <submittedName>
        <fullName evidence="2">Uncharacterized protein</fullName>
    </submittedName>
</protein>
<evidence type="ECO:0000313" key="2">
    <source>
        <dbReference type="EMBL" id="GCD46252.1"/>
    </source>
</evidence>
<evidence type="ECO:0000256" key="1">
    <source>
        <dbReference type="SAM" id="MobiDB-lite"/>
    </source>
</evidence>
<feature type="region of interest" description="Disordered" evidence="1">
    <location>
        <begin position="1"/>
        <end position="54"/>
    </location>
</feature>
<organism evidence="2 3">
    <name type="scientific">Streptomyces paromomycinus</name>
    <name type="common">Streptomyces rimosus subsp. paromomycinus</name>
    <dbReference type="NCBI Taxonomy" id="92743"/>
    <lineage>
        <taxon>Bacteria</taxon>
        <taxon>Bacillati</taxon>
        <taxon>Actinomycetota</taxon>
        <taxon>Actinomycetes</taxon>
        <taxon>Kitasatosporales</taxon>
        <taxon>Streptomycetaceae</taxon>
        <taxon>Streptomyces</taxon>
    </lineage>
</organism>
<comment type="caution">
    <text evidence="2">The sequence shown here is derived from an EMBL/GenBank/DDBJ whole genome shotgun (WGS) entry which is preliminary data.</text>
</comment>
<reference evidence="2 3" key="1">
    <citation type="submission" date="2018-11" db="EMBL/GenBank/DDBJ databases">
        <title>Whole genome sequence of Streptomyces paromomycinus NBRC 15454(T).</title>
        <authorList>
            <person name="Komaki H."/>
            <person name="Tamura T."/>
        </authorList>
    </citation>
    <scope>NUCLEOTIDE SEQUENCE [LARGE SCALE GENOMIC DNA]</scope>
    <source>
        <strain evidence="2 3">NBRC 15454</strain>
    </source>
</reference>
<sequence>MSEARTDTTQARPQDAGRAATAAGAGRHRGPAASEDTEASPNGRHRRDQQPQDA</sequence>
<proteinExistence type="predicted"/>
<keyword evidence="3" id="KW-1185">Reference proteome</keyword>
<accession>A0A401WAD2</accession>
<dbReference type="RefSeq" id="WP_170251918.1">
    <property type="nucleotide sequence ID" value="NZ_BHZD01000001.1"/>
</dbReference>
<evidence type="ECO:0000313" key="3">
    <source>
        <dbReference type="Proteomes" id="UP000286746"/>
    </source>
</evidence>
<dbReference type="Proteomes" id="UP000286746">
    <property type="component" value="Unassembled WGS sequence"/>
</dbReference>
<dbReference type="EMBL" id="BHZD01000001">
    <property type="protein sequence ID" value="GCD46252.1"/>
    <property type="molecule type" value="Genomic_DNA"/>
</dbReference>
<dbReference type="AlphaFoldDB" id="A0A401WAD2"/>
<feature type="compositionally biased region" description="Low complexity" evidence="1">
    <location>
        <begin position="11"/>
        <end position="25"/>
    </location>
</feature>